<dbReference type="Proteomes" id="UP001595978">
    <property type="component" value="Unassembled WGS sequence"/>
</dbReference>
<evidence type="ECO:0000256" key="4">
    <source>
        <dbReference type="ARBA" id="ARBA00022679"/>
    </source>
</evidence>
<evidence type="ECO:0000256" key="6">
    <source>
        <dbReference type="ARBA" id="ARBA00023268"/>
    </source>
</evidence>
<keyword evidence="10" id="KW-0472">Membrane</keyword>
<dbReference type="SUPFAM" id="SSF56601">
    <property type="entry name" value="beta-lactamase/transpeptidase-like"/>
    <property type="match status" value="1"/>
</dbReference>
<keyword evidence="10" id="KW-0812">Transmembrane</keyword>
<keyword evidence="10" id="KW-1133">Transmembrane helix</keyword>
<keyword evidence="6" id="KW-0511">Multifunctional enzyme</keyword>
<keyword evidence="4" id="KW-0808">Transferase</keyword>
<dbReference type="InterPro" id="IPR012338">
    <property type="entry name" value="Beta-lactam/transpept-like"/>
</dbReference>
<feature type="transmembrane region" description="Helical" evidence="10">
    <location>
        <begin position="21"/>
        <end position="47"/>
    </location>
</feature>
<evidence type="ECO:0000313" key="13">
    <source>
        <dbReference type="EMBL" id="MFC5542609.1"/>
    </source>
</evidence>
<proteinExistence type="predicted"/>
<evidence type="ECO:0000259" key="12">
    <source>
        <dbReference type="Pfam" id="PF00912"/>
    </source>
</evidence>
<dbReference type="Gene3D" id="3.40.710.10">
    <property type="entry name" value="DD-peptidase/beta-lactamase superfamily"/>
    <property type="match status" value="1"/>
</dbReference>
<dbReference type="InterPro" id="IPR001460">
    <property type="entry name" value="PCN-bd_Tpept"/>
</dbReference>
<feature type="domain" description="Glycosyl transferase family 51" evidence="12">
    <location>
        <begin position="83"/>
        <end position="258"/>
    </location>
</feature>
<keyword evidence="1" id="KW-0121">Carboxypeptidase</keyword>
<evidence type="ECO:0000313" key="14">
    <source>
        <dbReference type="Proteomes" id="UP001595978"/>
    </source>
</evidence>
<accession>A0ABW0RCY8</accession>
<evidence type="ECO:0000256" key="3">
    <source>
        <dbReference type="ARBA" id="ARBA00022676"/>
    </source>
</evidence>
<dbReference type="PANTHER" id="PTHR32282:SF33">
    <property type="entry name" value="PEPTIDOGLYCAN GLYCOSYLTRANSFERASE"/>
    <property type="match status" value="1"/>
</dbReference>
<sequence>MKRKLPELYQKLRENEQLKRLMIRSLQISLLGTALFILIALIIALTYKDDVLSMMNEASEKVENTTENTFKNKEETVIFDRDGNVIATVAPHDYDYIEIENVPKTVQDATIAIEDIRFYEHKGYDLKAILRAGVELVKNKGAITQGGSTITQQLVKLEFLSLEKTYKRKIMEILIAAKLEKKFDKEQILEFYLNNINYANGAYGIETAAKTYFNKSVKDLTLSEIAFLTAIPNNPSKYNPVHHMENTLKRRDLILKKMLEYEMIDEKQYSKAISEEIKLNMPEKILEPETYEVSFALSSAAKIMMEKEGFKFQYWFDSHAEREKYMKDYNERFLEWNQKIRNGGYEIYTTIDSQKQKLLQETINTHLAPFTSKNPETGIFEMQGSAVTIENKTGDVLAIVGGRTQEDVPNSYNRAFLSYRQPGSTIKPIIVYTPVFQGNRLASSVMNDQKMDNGPQNATGTYAGYMTLREAVARSVNTIPYQLGMEMGPKKMLAYLRKMEFSGLVPEDDHVGIAYGGFTYGTNTLEMASAYATLANDGNFIKPTGIEKIVDIVHDEVLYQNERKTKKIYDAGAANLMLEILKDVVNQPNGTAYGFGLSGMTTAAKTGTTNDYHDKWFAGVTPYHSTVVWTGYDIPKPMGPNYDPSRHIWKEYSEQIHKGLKDIGFSQKRLAWMYKNPSTGEVSKEARSGWIKELVPEIFYEIQIAHQMDGKKLLVKQEKIKREKAAKAVPVSKEATTESQGNTPPEHPPEAEKTSSSNAPSNGASNHGGSNPSNPPKNEGAQHNQPAPNGNTETKPPEEAEPIEEEKPAEEEKPVVVEDAVPINEAPAEEKKMENY</sequence>
<dbReference type="PANTHER" id="PTHR32282">
    <property type="entry name" value="BINDING PROTEIN TRANSPEPTIDASE, PUTATIVE-RELATED"/>
    <property type="match status" value="1"/>
</dbReference>
<dbReference type="InterPro" id="IPR023346">
    <property type="entry name" value="Lysozyme-like_dom_sf"/>
</dbReference>
<evidence type="ECO:0000256" key="9">
    <source>
        <dbReference type="SAM" id="MobiDB-lite"/>
    </source>
</evidence>
<evidence type="ECO:0000256" key="2">
    <source>
        <dbReference type="ARBA" id="ARBA00022670"/>
    </source>
</evidence>
<reference evidence="14" key="1">
    <citation type="journal article" date="2019" name="Int. J. Syst. Evol. Microbiol.">
        <title>The Global Catalogue of Microorganisms (GCM) 10K type strain sequencing project: providing services to taxonomists for standard genome sequencing and annotation.</title>
        <authorList>
            <consortium name="The Broad Institute Genomics Platform"/>
            <consortium name="The Broad Institute Genome Sequencing Center for Infectious Disease"/>
            <person name="Wu L."/>
            <person name="Ma J."/>
        </authorList>
    </citation>
    <scope>NUCLEOTIDE SEQUENCE [LARGE SCALE GENOMIC DNA]</scope>
    <source>
        <strain evidence="14">CCUG 56331</strain>
    </source>
</reference>
<dbReference type="EMBL" id="JBHSNQ010000172">
    <property type="protein sequence ID" value="MFC5542609.1"/>
    <property type="molecule type" value="Genomic_DNA"/>
</dbReference>
<feature type="compositionally biased region" description="Polar residues" evidence="9">
    <location>
        <begin position="781"/>
        <end position="792"/>
    </location>
</feature>
<feature type="compositionally biased region" description="Low complexity" evidence="9">
    <location>
        <begin position="755"/>
        <end position="772"/>
    </location>
</feature>
<name>A0ABW0RCY8_9BACL</name>
<evidence type="ECO:0000256" key="8">
    <source>
        <dbReference type="ARBA" id="ARBA00049902"/>
    </source>
</evidence>
<gene>
    <name evidence="13" type="ORF">ACFPOH_12925</name>
</gene>
<dbReference type="RefSeq" id="WP_390310025.1">
    <property type="nucleotide sequence ID" value="NZ_JBHSNQ010000172.1"/>
</dbReference>
<feature type="domain" description="Penicillin-binding protein transpeptidase" evidence="11">
    <location>
        <begin position="384"/>
        <end position="628"/>
    </location>
</feature>
<dbReference type="InterPro" id="IPR050396">
    <property type="entry name" value="Glycosyltr_51/Transpeptidase"/>
</dbReference>
<evidence type="ECO:0000256" key="5">
    <source>
        <dbReference type="ARBA" id="ARBA00022801"/>
    </source>
</evidence>
<evidence type="ECO:0000256" key="1">
    <source>
        <dbReference type="ARBA" id="ARBA00022645"/>
    </source>
</evidence>
<feature type="compositionally biased region" description="Acidic residues" evidence="9">
    <location>
        <begin position="799"/>
        <end position="809"/>
    </location>
</feature>
<keyword evidence="5" id="KW-0378">Hydrolase</keyword>
<dbReference type="Pfam" id="PF00912">
    <property type="entry name" value="Transgly"/>
    <property type="match status" value="1"/>
</dbReference>
<dbReference type="SUPFAM" id="SSF53955">
    <property type="entry name" value="Lysozyme-like"/>
    <property type="match status" value="1"/>
</dbReference>
<evidence type="ECO:0000256" key="7">
    <source>
        <dbReference type="ARBA" id="ARBA00034000"/>
    </source>
</evidence>
<keyword evidence="3" id="KW-0328">Glycosyltransferase</keyword>
<feature type="region of interest" description="Disordered" evidence="9">
    <location>
        <begin position="722"/>
        <end position="836"/>
    </location>
</feature>
<keyword evidence="2" id="KW-0645">Protease</keyword>
<keyword evidence="14" id="KW-1185">Reference proteome</keyword>
<dbReference type="InterPro" id="IPR001264">
    <property type="entry name" value="Glyco_trans_51"/>
</dbReference>
<dbReference type="InterPro" id="IPR036950">
    <property type="entry name" value="PBP_transglycosylase"/>
</dbReference>
<comment type="catalytic activity">
    <reaction evidence="7">
        <text>Preferential cleavage: (Ac)2-L-Lys-D-Ala-|-D-Ala. Also transpeptidation of peptidyl-alanyl moieties that are N-acyl substituents of D-alanine.</text>
        <dbReference type="EC" id="3.4.16.4"/>
    </reaction>
</comment>
<evidence type="ECO:0000259" key="11">
    <source>
        <dbReference type="Pfam" id="PF00905"/>
    </source>
</evidence>
<organism evidence="13 14">
    <name type="scientific">Ureibacillus suwonensis</name>
    <dbReference type="NCBI Taxonomy" id="313007"/>
    <lineage>
        <taxon>Bacteria</taxon>
        <taxon>Bacillati</taxon>
        <taxon>Bacillota</taxon>
        <taxon>Bacilli</taxon>
        <taxon>Bacillales</taxon>
        <taxon>Caryophanaceae</taxon>
        <taxon>Ureibacillus</taxon>
    </lineage>
</organism>
<comment type="caution">
    <text evidence="13">The sequence shown here is derived from an EMBL/GenBank/DDBJ whole genome shotgun (WGS) entry which is preliminary data.</text>
</comment>
<dbReference type="Pfam" id="PF00905">
    <property type="entry name" value="Transpeptidase"/>
    <property type="match status" value="1"/>
</dbReference>
<comment type="catalytic activity">
    <reaction evidence="8">
        <text>[GlcNAc-(1-&gt;4)-Mur2Ac(oyl-L-Ala-gamma-D-Glu-L-Lys-D-Ala-D-Ala)](n)-di-trans,octa-cis-undecaprenyl diphosphate + beta-D-GlcNAc-(1-&gt;4)-Mur2Ac(oyl-L-Ala-gamma-D-Glu-L-Lys-D-Ala-D-Ala)-di-trans,octa-cis-undecaprenyl diphosphate = [GlcNAc-(1-&gt;4)-Mur2Ac(oyl-L-Ala-gamma-D-Glu-L-Lys-D-Ala-D-Ala)](n+1)-di-trans,octa-cis-undecaprenyl diphosphate + di-trans,octa-cis-undecaprenyl diphosphate + H(+)</text>
        <dbReference type="Rhea" id="RHEA:23708"/>
        <dbReference type="Rhea" id="RHEA-COMP:9602"/>
        <dbReference type="Rhea" id="RHEA-COMP:9603"/>
        <dbReference type="ChEBI" id="CHEBI:15378"/>
        <dbReference type="ChEBI" id="CHEBI:58405"/>
        <dbReference type="ChEBI" id="CHEBI:60033"/>
        <dbReference type="ChEBI" id="CHEBI:78435"/>
        <dbReference type="EC" id="2.4.99.28"/>
    </reaction>
</comment>
<evidence type="ECO:0000256" key="10">
    <source>
        <dbReference type="SAM" id="Phobius"/>
    </source>
</evidence>
<dbReference type="Gene3D" id="1.10.3810.10">
    <property type="entry name" value="Biosynthetic peptidoglycan transglycosylase-like"/>
    <property type="match status" value="1"/>
</dbReference>
<protein>
    <submittedName>
        <fullName evidence="13">Transglycosylase domain-containing protein</fullName>
    </submittedName>
</protein>